<evidence type="ECO:0000313" key="6">
    <source>
        <dbReference type="EMBL" id="MDM3929541.1"/>
    </source>
</evidence>
<evidence type="ECO:0000256" key="1">
    <source>
        <dbReference type="ARBA" id="ARBA00023015"/>
    </source>
</evidence>
<dbReference type="RefSeq" id="WP_042913098.1">
    <property type="nucleotide sequence ID" value="NZ_CP012885.2"/>
</dbReference>
<evidence type="ECO:0000313" key="8">
    <source>
        <dbReference type="Proteomes" id="UP001529272"/>
    </source>
</evidence>
<accession>A0A7U5RXI0</accession>
<dbReference type="Pfam" id="PF12833">
    <property type="entry name" value="HTH_18"/>
    <property type="match status" value="1"/>
</dbReference>
<dbReference type="Proteomes" id="UP000198286">
    <property type="component" value="Chromosome"/>
</dbReference>
<proteinExistence type="predicted"/>
<gene>
    <name evidence="5" type="ORF">MYCOZU2_04565</name>
    <name evidence="6" type="ORF">QRB35_26550</name>
</gene>
<reference evidence="5 7" key="1">
    <citation type="journal article" date="2017" name="Lancet Infect. Dis.">
        <title>Global outbreak of severe Mycobacterium chimaera disease after cardiac surgery: a molecular epidemiological study.</title>
        <authorList>
            <person name="van Ingen J."/>
            <person name="Kohl T."/>
            <person name="Kranzer K."/>
            <person name="Hasse B."/>
            <person name="Keller P."/>
            <person name="Szafranska A."/>
            <person name="Hillemann D."/>
            <person name="Chand M."/>
            <person name="Schreiber P."/>
            <person name="Sommerstein R."/>
            <person name="Berger C."/>
            <person name="Genoni M."/>
            <person name="Ruegg C."/>
            <person name="Troillet N."/>
            <person name="Widmer A.F."/>
            <person name="Becker S.L."/>
            <person name="Herrmann M."/>
            <person name="Eckmanns T."/>
            <person name="Haller S."/>
            <person name="Hoeller C."/>
            <person name="Debast S.B."/>
            <person name="Wolfhagen M.J."/>
            <person name="Hopman J."/>
            <person name="Kluytmans J."/>
            <person name="Langelaar M."/>
            <person name="Notermans D.W."/>
            <person name="ten Oever J."/>
            <person name="van den Barselaar P."/>
            <person name="Vonk A.B.A."/>
            <person name="Vos M.C."/>
            <person name="Ahmed N."/>
            <person name="Brown T."/>
            <person name="Crook D."/>
            <person name="Lamagni T."/>
            <person name="Phin N."/>
            <person name="Smith E.G."/>
            <person name="Zambon M."/>
            <person name="Serr A."/>
            <person name="Goetting T."/>
            <person name="Ebner W."/>
            <person name="Thuermer A."/>
            <person name="Utpatel C."/>
            <person name="Sproer C."/>
            <person name="Bunk B."/>
            <person name="Nubel U."/>
            <person name="Bloemberg G."/>
            <person name="Bottger E."/>
            <person name="Niemann S."/>
            <person name="Wagner D."/>
            <person name="Sax H."/>
        </authorList>
    </citation>
    <scope>NUCLEOTIDE SEQUENCE [LARGE SCALE GENOMIC DNA]</scope>
    <source>
        <strain evidence="5 7">ZUERICH-2</strain>
    </source>
</reference>
<feature type="domain" description="HTH araC/xylS-type" evidence="4">
    <location>
        <begin position="206"/>
        <end position="304"/>
    </location>
</feature>
<dbReference type="SMART" id="SM00342">
    <property type="entry name" value="HTH_ARAC"/>
    <property type="match status" value="1"/>
</dbReference>
<dbReference type="PROSITE" id="PS01124">
    <property type="entry name" value="HTH_ARAC_FAMILY_2"/>
    <property type="match status" value="1"/>
</dbReference>
<organism evidence="5 7">
    <name type="scientific">Mycobacterium intracellulare subsp. chimaera</name>
    <dbReference type="NCBI Taxonomy" id="222805"/>
    <lineage>
        <taxon>Bacteria</taxon>
        <taxon>Bacillati</taxon>
        <taxon>Actinomycetota</taxon>
        <taxon>Actinomycetes</taxon>
        <taxon>Mycobacteriales</taxon>
        <taxon>Mycobacteriaceae</taxon>
        <taxon>Mycobacterium</taxon>
        <taxon>Mycobacterium avium complex (MAC)</taxon>
    </lineage>
</organism>
<dbReference type="EMBL" id="CP015267">
    <property type="protein sequence ID" value="ASL16930.1"/>
    <property type="molecule type" value="Genomic_DNA"/>
</dbReference>
<dbReference type="Gene3D" id="1.10.10.60">
    <property type="entry name" value="Homeodomain-like"/>
    <property type="match status" value="1"/>
</dbReference>
<protein>
    <submittedName>
        <fullName evidence="5">AraC family transcriptional regulator</fullName>
    </submittedName>
</protein>
<evidence type="ECO:0000256" key="3">
    <source>
        <dbReference type="ARBA" id="ARBA00023163"/>
    </source>
</evidence>
<keyword evidence="8" id="KW-1185">Reference proteome</keyword>
<evidence type="ECO:0000313" key="5">
    <source>
        <dbReference type="EMBL" id="ASL16930.1"/>
    </source>
</evidence>
<reference evidence="6" key="4">
    <citation type="submission" date="2023-06" db="EMBL/GenBank/DDBJ databases">
        <authorList>
            <person name="Spilker T."/>
        </authorList>
    </citation>
    <scope>NUCLEOTIDE SEQUENCE</scope>
    <source>
        <strain evidence="6">FLAC1071</strain>
    </source>
</reference>
<dbReference type="Proteomes" id="UP001529272">
    <property type="component" value="Unassembled WGS sequence"/>
</dbReference>
<reference evidence="8" key="3">
    <citation type="submission" date="2023-06" db="EMBL/GenBank/DDBJ databases">
        <title>Itaconate inhibition of nontuberculous mycobacteria.</title>
        <authorList>
            <person name="Spilker T."/>
        </authorList>
    </citation>
    <scope>NUCLEOTIDE SEQUENCE [LARGE SCALE GENOMIC DNA]</scope>
    <source>
        <strain evidence="8">FLAC1071</strain>
    </source>
</reference>
<dbReference type="InterPro" id="IPR018060">
    <property type="entry name" value="HTH_AraC"/>
</dbReference>
<dbReference type="PANTHER" id="PTHR46796">
    <property type="entry name" value="HTH-TYPE TRANSCRIPTIONAL ACTIVATOR RHAS-RELATED"/>
    <property type="match status" value="1"/>
</dbReference>
<evidence type="ECO:0000256" key="2">
    <source>
        <dbReference type="ARBA" id="ARBA00023125"/>
    </source>
</evidence>
<sequence>MNAPAFTTPESVSHHMGFAPDCRITASSGTLSAAIWKFGRNSVYEVCGPAVQNSDLISMPLSGHHHHTYFGDGRRKWSRAHPPLHMNVVVAGEQPRGIFCSERPFSYLHVYVPHAMIERVGAECGAIKAGRSITLIDPMCSRDPFVEQICLQIVREMTHPDECSRMMIESLGHQLVVRLLRQHSSVSGSTALGVKSGPGYRDWRLRRAIEYIEAHLSEDIGLSDVARTVGLSTARLTALFHQGTGEPPHRWLMNRRLARACELLADPSLAVTDIAYRCGFASSQHLAKLMRQRLETTPTGYRRQLLN</sequence>
<dbReference type="GO" id="GO:0043565">
    <property type="term" value="F:sequence-specific DNA binding"/>
    <property type="evidence" value="ECO:0007669"/>
    <property type="project" value="InterPro"/>
</dbReference>
<keyword evidence="2" id="KW-0238">DNA-binding</keyword>
<keyword evidence="3" id="KW-0804">Transcription</keyword>
<dbReference type="PANTHER" id="PTHR46796:SF6">
    <property type="entry name" value="ARAC SUBFAMILY"/>
    <property type="match status" value="1"/>
</dbReference>
<dbReference type="GO" id="GO:0003700">
    <property type="term" value="F:DNA-binding transcription factor activity"/>
    <property type="evidence" value="ECO:0007669"/>
    <property type="project" value="InterPro"/>
</dbReference>
<dbReference type="InterPro" id="IPR009057">
    <property type="entry name" value="Homeodomain-like_sf"/>
</dbReference>
<dbReference type="AlphaFoldDB" id="A0A7U5RXI0"/>
<dbReference type="SUPFAM" id="SSF46689">
    <property type="entry name" value="Homeodomain-like"/>
    <property type="match status" value="2"/>
</dbReference>
<name>A0A7U5RXI0_MYCIT</name>
<keyword evidence="1" id="KW-0805">Transcription regulation</keyword>
<reference evidence="6 8" key="2">
    <citation type="submission" date="2023-06" db="EMBL/GenBank/DDBJ databases">
        <title>Itaconate inhibition of nontuberculous mycobacteria.</title>
        <authorList>
            <person name="Breen P."/>
            <person name="Zimbric M."/>
            <person name="Caverly L."/>
        </authorList>
    </citation>
    <scope>NUCLEOTIDE SEQUENCE [LARGE SCALE GENOMIC DNA]</scope>
    <source>
        <strain evidence="6 8">FLAC1071</strain>
    </source>
</reference>
<dbReference type="InterPro" id="IPR050204">
    <property type="entry name" value="AraC_XylS_family_regulators"/>
</dbReference>
<dbReference type="EMBL" id="JASZZX010000040">
    <property type="protein sequence ID" value="MDM3929541.1"/>
    <property type="molecule type" value="Genomic_DNA"/>
</dbReference>
<evidence type="ECO:0000313" key="7">
    <source>
        <dbReference type="Proteomes" id="UP000198286"/>
    </source>
</evidence>
<evidence type="ECO:0000259" key="4">
    <source>
        <dbReference type="PROSITE" id="PS01124"/>
    </source>
</evidence>